<dbReference type="InterPro" id="IPR020835">
    <property type="entry name" value="Catalase_sf"/>
</dbReference>
<dbReference type="OrthoDB" id="255727at2"/>
<dbReference type="PIRSF" id="PIRSF000296">
    <property type="entry name" value="SrpA"/>
    <property type="match status" value="1"/>
</dbReference>
<dbReference type="SUPFAM" id="SSF56634">
    <property type="entry name" value="Heme-dependent catalase-like"/>
    <property type="match status" value="1"/>
</dbReference>
<dbReference type="KEGG" id="dja:HY57_15335"/>
<dbReference type="RefSeq" id="WP_026034173.1">
    <property type="nucleotide sequence ID" value="NZ_ALOY01000177.1"/>
</dbReference>
<dbReference type="PANTHER" id="PTHR11465:SF9">
    <property type="entry name" value="CATALASE"/>
    <property type="match status" value="1"/>
</dbReference>
<proteinExistence type="inferred from homology"/>
<dbReference type="CDD" id="cd08153">
    <property type="entry name" value="srpA_like"/>
    <property type="match status" value="1"/>
</dbReference>
<comment type="function">
    <text evidence="7">Has an organic peroxide-dependent peroxidase activity.</text>
</comment>
<accession>A0A075K8I4</accession>
<keyword evidence="6 7" id="KW-0408">Iron</keyword>
<dbReference type="Gene3D" id="1.20.1280.120">
    <property type="match status" value="1"/>
</dbReference>
<dbReference type="InterPro" id="IPR011614">
    <property type="entry name" value="Catalase_core"/>
</dbReference>
<dbReference type="AlphaFoldDB" id="A0A075K8I4"/>
<dbReference type="Pfam" id="PF00199">
    <property type="entry name" value="Catalase"/>
    <property type="match status" value="1"/>
</dbReference>
<keyword evidence="3 7" id="KW-0349">Heme</keyword>
<evidence type="ECO:0000256" key="5">
    <source>
        <dbReference type="ARBA" id="ARBA00023002"/>
    </source>
</evidence>
<gene>
    <name evidence="13" type="ORF">HY57_15335</name>
</gene>
<dbReference type="InterPro" id="IPR018028">
    <property type="entry name" value="Catalase"/>
</dbReference>
<evidence type="ECO:0000256" key="3">
    <source>
        <dbReference type="ARBA" id="ARBA00022617"/>
    </source>
</evidence>
<evidence type="ECO:0000256" key="6">
    <source>
        <dbReference type="ARBA" id="ARBA00023004"/>
    </source>
</evidence>
<dbReference type="GO" id="GO:0046872">
    <property type="term" value="F:metal ion binding"/>
    <property type="evidence" value="ECO:0007669"/>
    <property type="project" value="UniProtKB-KW"/>
</dbReference>
<dbReference type="PRINTS" id="PR00067">
    <property type="entry name" value="CATALASE"/>
</dbReference>
<dbReference type="Gene3D" id="2.40.180.10">
    <property type="entry name" value="Catalase core domain"/>
    <property type="match status" value="1"/>
</dbReference>
<dbReference type="SMART" id="SM01060">
    <property type="entry name" value="Catalase"/>
    <property type="match status" value="1"/>
</dbReference>
<keyword evidence="11" id="KW-1133">Transmembrane helix</keyword>
<sequence>MTDPSRPPPSRQPWRWAVIGLAVTALAAAFAYVAGWITPQRVTSHRIVDALQAGGIHPGFRRNHAKGVCVAGYFESNGAAAAYSKASVFASGRTPFVGRFALPGGNPYAPDSSVPIRSFALRFSLPNGEQWRTGMNSMPVFPVATPQAFYEQLVATRPDPATGKPDPKRAGAFFAAHPETGAFLAWVKTAKPSASYVTETYEALNAFYFVDAMGKRHPVRWKVTPEASDDAGTGPQAGDPDYLAHDLQQRLAQGPQRWHLRVTLGAPGDPTNDATKVWPADRHVIDAGTLVIESEQPQDSGPCRDVNYDPTILPSGIEISDDPLLPARSSAYADSYLRRTSEEAHVPGAAHATSPSEHP</sequence>
<dbReference type="InterPro" id="IPR024168">
    <property type="entry name" value="Catalase_SrpA-type_pred"/>
</dbReference>
<dbReference type="PROSITE" id="PS51402">
    <property type="entry name" value="CATALASE_3"/>
    <property type="match status" value="1"/>
</dbReference>
<organism evidence="13 14">
    <name type="scientific">Dyella japonica A8</name>
    <dbReference type="NCBI Taxonomy" id="1217721"/>
    <lineage>
        <taxon>Bacteria</taxon>
        <taxon>Pseudomonadati</taxon>
        <taxon>Pseudomonadota</taxon>
        <taxon>Gammaproteobacteria</taxon>
        <taxon>Lysobacterales</taxon>
        <taxon>Rhodanobacteraceae</taxon>
        <taxon>Dyella</taxon>
    </lineage>
</organism>
<feature type="domain" description="Catalase core" evidence="12">
    <location>
        <begin position="23"/>
        <end position="359"/>
    </location>
</feature>
<feature type="region of interest" description="Disordered" evidence="10">
    <location>
        <begin position="336"/>
        <end position="359"/>
    </location>
</feature>
<dbReference type="GO" id="GO:0005737">
    <property type="term" value="C:cytoplasm"/>
    <property type="evidence" value="ECO:0007669"/>
    <property type="project" value="TreeGrafter"/>
</dbReference>
<name>A0A075K8I4_9GAMM</name>
<comment type="similarity">
    <text evidence="1 7">Belongs to the catalase family.</text>
</comment>
<comment type="cofactor">
    <cofactor evidence="7">
        <name>heme</name>
        <dbReference type="ChEBI" id="CHEBI:30413"/>
    </cofactor>
</comment>
<evidence type="ECO:0000256" key="7">
    <source>
        <dbReference type="PIRNR" id="PIRNR000296"/>
    </source>
</evidence>
<keyword evidence="2 7" id="KW-0575">Peroxidase</keyword>
<keyword evidence="11" id="KW-0472">Membrane</keyword>
<dbReference type="PANTHER" id="PTHR11465">
    <property type="entry name" value="CATALASE"/>
    <property type="match status" value="1"/>
</dbReference>
<evidence type="ECO:0000313" key="14">
    <source>
        <dbReference type="Proteomes" id="UP000027987"/>
    </source>
</evidence>
<feature type="compositionally biased region" description="Basic and acidic residues" evidence="10">
    <location>
        <begin position="336"/>
        <end position="345"/>
    </location>
</feature>
<feature type="binding site" description="axial binding residue" evidence="9">
    <location>
        <position position="332"/>
    </location>
    <ligand>
        <name>heme</name>
        <dbReference type="ChEBI" id="CHEBI:30413"/>
    </ligand>
    <ligandPart>
        <name>Fe</name>
        <dbReference type="ChEBI" id="CHEBI:18248"/>
    </ligandPart>
</feature>
<evidence type="ECO:0000313" key="13">
    <source>
        <dbReference type="EMBL" id="AIF48508.1"/>
    </source>
</evidence>
<evidence type="ECO:0000256" key="1">
    <source>
        <dbReference type="ARBA" id="ARBA00005329"/>
    </source>
</evidence>
<keyword evidence="11" id="KW-0812">Transmembrane</keyword>
<dbReference type="GO" id="GO:0042542">
    <property type="term" value="P:response to hydrogen peroxide"/>
    <property type="evidence" value="ECO:0007669"/>
    <property type="project" value="TreeGrafter"/>
</dbReference>
<evidence type="ECO:0000256" key="10">
    <source>
        <dbReference type="SAM" id="MobiDB-lite"/>
    </source>
</evidence>
<protein>
    <recommendedName>
        <fullName evidence="7">Catalase-related peroxidase</fullName>
        <ecNumber evidence="7">1.11.1.-</ecNumber>
    </recommendedName>
</protein>
<dbReference type="STRING" id="1217721.HY57_15335"/>
<evidence type="ECO:0000256" key="2">
    <source>
        <dbReference type="ARBA" id="ARBA00022559"/>
    </source>
</evidence>
<reference evidence="13 14" key="1">
    <citation type="submission" date="2014-07" db="EMBL/GenBank/DDBJ databases">
        <title>Complete Genome Sequence of Dyella japonica Strain A8 Isolated from Malaysian Tropical Soil.</title>
        <authorList>
            <person name="Hui R.K.H."/>
            <person name="Chen J.-W."/>
            <person name="Chan K.-G."/>
            <person name="Leung F.C.C."/>
        </authorList>
    </citation>
    <scope>NUCLEOTIDE SEQUENCE [LARGE SCALE GENOMIC DNA]</scope>
    <source>
        <strain evidence="13 14">A8</strain>
    </source>
</reference>
<evidence type="ECO:0000259" key="12">
    <source>
        <dbReference type="SMART" id="SM01060"/>
    </source>
</evidence>
<evidence type="ECO:0000256" key="8">
    <source>
        <dbReference type="PIRSR" id="PIRSR000296-1"/>
    </source>
</evidence>
<evidence type="ECO:0000256" key="9">
    <source>
        <dbReference type="PIRSR" id="PIRSR000296-2"/>
    </source>
</evidence>
<dbReference type="PATRIC" id="fig|1217721.7.peg.3139"/>
<evidence type="ECO:0000256" key="11">
    <source>
        <dbReference type="SAM" id="Phobius"/>
    </source>
</evidence>
<feature type="active site" evidence="8">
    <location>
        <position position="64"/>
    </location>
</feature>
<dbReference type="HOGENOM" id="CLU_045961_1_0_6"/>
<keyword evidence="4 7" id="KW-0479">Metal-binding</keyword>
<dbReference type="GO" id="GO:0004096">
    <property type="term" value="F:catalase activity"/>
    <property type="evidence" value="ECO:0007669"/>
    <property type="project" value="InterPro"/>
</dbReference>
<evidence type="ECO:0000256" key="4">
    <source>
        <dbReference type="ARBA" id="ARBA00022723"/>
    </source>
</evidence>
<dbReference type="EMBL" id="CP008884">
    <property type="protein sequence ID" value="AIF48508.1"/>
    <property type="molecule type" value="Genomic_DNA"/>
</dbReference>
<keyword evidence="5 7" id="KW-0560">Oxidoreductase</keyword>
<dbReference type="Proteomes" id="UP000027987">
    <property type="component" value="Chromosome"/>
</dbReference>
<dbReference type="GO" id="GO:0020037">
    <property type="term" value="F:heme binding"/>
    <property type="evidence" value="ECO:0007669"/>
    <property type="project" value="InterPro"/>
</dbReference>
<dbReference type="GO" id="GO:0042744">
    <property type="term" value="P:hydrogen peroxide catabolic process"/>
    <property type="evidence" value="ECO:0007669"/>
    <property type="project" value="TreeGrafter"/>
</dbReference>
<feature type="transmembrane region" description="Helical" evidence="11">
    <location>
        <begin position="14"/>
        <end position="37"/>
    </location>
</feature>
<keyword evidence="14" id="KW-1185">Reference proteome</keyword>
<dbReference type="EC" id="1.11.1.-" evidence="7"/>